<dbReference type="GO" id="GO:0030655">
    <property type="term" value="P:beta-lactam antibiotic catabolic process"/>
    <property type="evidence" value="ECO:0007669"/>
    <property type="project" value="InterPro"/>
</dbReference>
<evidence type="ECO:0000313" key="2">
    <source>
        <dbReference type="EMBL" id="NYG02191.1"/>
    </source>
</evidence>
<keyword evidence="2" id="KW-0378">Hydrolase</keyword>
<dbReference type="InterPro" id="IPR045155">
    <property type="entry name" value="Beta-lactam_cat"/>
</dbReference>
<dbReference type="GO" id="GO:0046677">
    <property type="term" value="P:response to antibiotic"/>
    <property type="evidence" value="ECO:0007669"/>
    <property type="project" value="InterPro"/>
</dbReference>
<sequence length="299" mass="30804">MTPAAEVRAVFRDAGVRGWLHARPVTGDGTRPTAREVGVGAHVPVVMASVYKVFVLVAYCRAVDAGTIDPREPVVVPVRRTPGITGISALADPVTMSWRDLVTSMVTASDNAAADVVHTRVGRDRVSALPAELGLGGTRIRGGTDDVFADLLADTGTDDVAAAFGVLADNDVPVEIRALSPVYGSSTTAADTTALLGMLWRGELASDGSTAFARRVLGAQIWPHRLRAGFPAAARVAGKTGTVGAVRNDVGVVTYPGEHPVAVAVYTHAARSDAAVPRADAAIGAAARVAVHALRAPAL</sequence>
<feature type="domain" description="Beta-lactamase class A catalytic" evidence="1">
    <location>
        <begin position="33"/>
        <end position="267"/>
    </location>
</feature>
<gene>
    <name evidence="2" type="ORF">HDA37_002476</name>
</gene>
<dbReference type="GeneID" id="98052236"/>
<dbReference type="Proteomes" id="UP000549695">
    <property type="component" value="Unassembled WGS sequence"/>
</dbReference>
<accession>A0A852W436</accession>
<reference evidence="2 3" key="1">
    <citation type="submission" date="2020-07" db="EMBL/GenBank/DDBJ databases">
        <title>Sequencing the genomes of 1000 actinobacteria strains.</title>
        <authorList>
            <person name="Klenk H.-P."/>
        </authorList>
    </citation>
    <scope>NUCLEOTIDE SEQUENCE [LARGE SCALE GENOMIC DNA]</scope>
    <source>
        <strain evidence="2 3">DSM 44749</strain>
    </source>
</reference>
<keyword evidence="3" id="KW-1185">Reference proteome</keyword>
<evidence type="ECO:0000313" key="3">
    <source>
        <dbReference type="Proteomes" id="UP000549695"/>
    </source>
</evidence>
<dbReference type="InterPro" id="IPR000871">
    <property type="entry name" value="Beta-lactam_class-A"/>
</dbReference>
<dbReference type="EC" id="3.5.2.6" evidence="2"/>
<protein>
    <submittedName>
        <fullName evidence="2">Beta-lactamase class A</fullName>
        <ecNumber evidence="2">3.5.2.6</ecNumber>
    </submittedName>
</protein>
<proteinExistence type="predicted"/>
<name>A0A852W436_PSEA5</name>
<dbReference type="SUPFAM" id="SSF56601">
    <property type="entry name" value="beta-lactamase/transpeptidase-like"/>
    <property type="match status" value="1"/>
</dbReference>
<dbReference type="EMBL" id="JACCCZ010000001">
    <property type="protein sequence ID" value="NYG02191.1"/>
    <property type="molecule type" value="Genomic_DNA"/>
</dbReference>
<organism evidence="2 3">
    <name type="scientific">Pseudonocardia alni</name>
    <name type="common">Amycolata alni</name>
    <dbReference type="NCBI Taxonomy" id="33907"/>
    <lineage>
        <taxon>Bacteria</taxon>
        <taxon>Bacillati</taxon>
        <taxon>Actinomycetota</taxon>
        <taxon>Actinomycetes</taxon>
        <taxon>Pseudonocardiales</taxon>
        <taxon>Pseudonocardiaceae</taxon>
        <taxon>Pseudonocardia</taxon>
    </lineage>
</organism>
<dbReference type="AlphaFoldDB" id="A0A852W436"/>
<dbReference type="Pfam" id="PF13354">
    <property type="entry name" value="Beta-lactamase2"/>
    <property type="match status" value="1"/>
</dbReference>
<evidence type="ECO:0000259" key="1">
    <source>
        <dbReference type="Pfam" id="PF13354"/>
    </source>
</evidence>
<dbReference type="RefSeq" id="WP_179761175.1">
    <property type="nucleotide sequence ID" value="NZ_BAAAJZ010000001.1"/>
</dbReference>
<dbReference type="PANTHER" id="PTHR35333:SF3">
    <property type="entry name" value="BETA-LACTAMASE-TYPE TRANSPEPTIDASE FOLD CONTAINING PROTEIN"/>
    <property type="match status" value="1"/>
</dbReference>
<comment type="caution">
    <text evidence="2">The sequence shown here is derived from an EMBL/GenBank/DDBJ whole genome shotgun (WGS) entry which is preliminary data.</text>
</comment>
<dbReference type="Gene3D" id="3.40.710.10">
    <property type="entry name" value="DD-peptidase/beta-lactamase superfamily"/>
    <property type="match status" value="1"/>
</dbReference>
<dbReference type="GO" id="GO:0008800">
    <property type="term" value="F:beta-lactamase activity"/>
    <property type="evidence" value="ECO:0007669"/>
    <property type="project" value="UniProtKB-EC"/>
</dbReference>
<dbReference type="InterPro" id="IPR012338">
    <property type="entry name" value="Beta-lactam/transpept-like"/>
</dbReference>
<dbReference type="PANTHER" id="PTHR35333">
    <property type="entry name" value="BETA-LACTAMASE"/>
    <property type="match status" value="1"/>
</dbReference>